<feature type="transmembrane region" description="Helical" evidence="2">
    <location>
        <begin position="368"/>
        <end position="387"/>
    </location>
</feature>
<proteinExistence type="predicted"/>
<feature type="transmembrane region" description="Helical" evidence="2">
    <location>
        <begin position="254"/>
        <end position="277"/>
    </location>
</feature>
<dbReference type="RefSeq" id="WP_160550746.1">
    <property type="nucleotide sequence ID" value="NZ_CP047650.1"/>
</dbReference>
<protein>
    <submittedName>
        <fullName evidence="3">Uncharacterized protein</fullName>
    </submittedName>
</protein>
<name>A0A857J2V9_9BURK</name>
<gene>
    <name evidence="3" type="ORF">GT347_04090</name>
</gene>
<dbReference type="Proteomes" id="UP000464787">
    <property type="component" value="Chromosome"/>
</dbReference>
<reference evidence="3 4" key="1">
    <citation type="submission" date="2020-01" db="EMBL/GenBank/DDBJ databases">
        <title>Genome sequencing of strain KACC 21265.</title>
        <authorList>
            <person name="Heo J."/>
            <person name="Kim S.-J."/>
            <person name="Kim J.-S."/>
            <person name="Hong S.-B."/>
            <person name="Kwon S.-W."/>
        </authorList>
    </citation>
    <scope>NUCLEOTIDE SEQUENCE [LARGE SCALE GENOMIC DNA]</scope>
    <source>
        <strain evidence="3 4">KACC 21265</strain>
    </source>
</reference>
<accession>A0A857J2V9</accession>
<feature type="transmembrane region" description="Helical" evidence="2">
    <location>
        <begin position="393"/>
        <end position="414"/>
    </location>
</feature>
<feature type="transmembrane region" description="Helical" evidence="2">
    <location>
        <begin position="134"/>
        <end position="155"/>
    </location>
</feature>
<feature type="transmembrane region" description="Helical" evidence="2">
    <location>
        <begin position="297"/>
        <end position="320"/>
    </location>
</feature>
<evidence type="ECO:0000256" key="2">
    <source>
        <dbReference type="SAM" id="Phobius"/>
    </source>
</evidence>
<evidence type="ECO:0000256" key="1">
    <source>
        <dbReference type="SAM" id="MobiDB-lite"/>
    </source>
</evidence>
<evidence type="ECO:0000313" key="3">
    <source>
        <dbReference type="EMBL" id="QHI97228.1"/>
    </source>
</evidence>
<evidence type="ECO:0000313" key="4">
    <source>
        <dbReference type="Proteomes" id="UP000464787"/>
    </source>
</evidence>
<dbReference type="AlphaFoldDB" id="A0A857J2V9"/>
<keyword evidence="2" id="KW-0812">Transmembrane</keyword>
<dbReference type="EMBL" id="CP047650">
    <property type="protein sequence ID" value="QHI97228.1"/>
    <property type="molecule type" value="Genomic_DNA"/>
</dbReference>
<sequence length="668" mass="73729">MLTLDRLPTSSPDQARRPIPSSPSESAGISPLTQYRAQHVLAQLPPASGTACKDDYSAASSTATGTPSVAELRIGRRWLTRQLRLVDEHAPHGLLATLERVRLLRFLLRLRYQDGWDDLASLLPLVLAKSRQPYVEIALLTGFLLFVLMSSSAAVRATIQGFWVDYPEAMDTLLRQQQHLIDSLLRAPDGVARDAGIAALRNLREGRKLQQQAPGPDDSPAAVEIRYQARLLQRLQDAATRADLKRKSALLSNAMLLMLGGMLVSIAKAMTGAILASAEEAGRTGQVGRLTPVEQRLQMAVPIVMATAQLLQAGSGAIGLRTHQLQHRQLRADLAAARQAFGEAPSQALDLYLQEQRFRARTAGFGQLWSGSLSLGQLMMLVANILFFLRPAVVLPLAIPGALLTLASSVLIGANEEREEDFDGAGAPRHLHTGPRNQGLQLHEQGLDATWQAGMADYLREQEWVVRSQLWSALLAMLEAKEDLLAPWPRCSARERRAAVARHIGRSQRRHLLPAGVERIAELLRQEYPIDFFDRPVRAIHQAIHTQMQAHPDAAAIQRHFDFRQEVFAATMDILSRRPEARCSALLQRVAAMPGDRLRADADFFDHLAQDPVADAIHLQVRNQRLAGHLARRSLARRADHHEMLSRLARLRGPARATSAHEVGDSAV</sequence>
<dbReference type="KEGG" id="xyk:GT347_04090"/>
<keyword evidence="4" id="KW-1185">Reference proteome</keyword>
<feature type="region of interest" description="Disordered" evidence="1">
    <location>
        <begin position="1"/>
        <end position="29"/>
    </location>
</feature>
<keyword evidence="2" id="KW-0472">Membrane</keyword>
<keyword evidence="2" id="KW-1133">Transmembrane helix</keyword>
<organism evidence="3 4">
    <name type="scientific">Xylophilus rhododendri</name>
    <dbReference type="NCBI Taxonomy" id="2697032"/>
    <lineage>
        <taxon>Bacteria</taxon>
        <taxon>Pseudomonadati</taxon>
        <taxon>Pseudomonadota</taxon>
        <taxon>Betaproteobacteria</taxon>
        <taxon>Burkholderiales</taxon>
        <taxon>Xylophilus</taxon>
    </lineage>
</organism>